<dbReference type="SUPFAM" id="SSF81606">
    <property type="entry name" value="PP2C-like"/>
    <property type="match status" value="1"/>
</dbReference>
<protein>
    <recommendedName>
        <fullName evidence="4">protein-serine/threonine phosphatase</fullName>
        <ecNumber evidence="4">3.1.3.16</ecNumber>
    </recommendedName>
</protein>
<dbReference type="FunFam" id="3.60.40.10:FF:000033">
    <property type="entry name" value="Protein phosphatase 1K, mitochondrial"/>
    <property type="match status" value="1"/>
</dbReference>
<keyword evidence="14" id="KW-1185">Reference proteome</keyword>
<reference evidence="13" key="2">
    <citation type="submission" date="2025-09" db="UniProtKB">
        <authorList>
            <consortium name="Ensembl"/>
        </authorList>
    </citation>
    <scope>IDENTIFICATION</scope>
</reference>
<evidence type="ECO:0000256" key="5">
    <source>
        <dbReference type="ARBA" id="ARBA00022723"/>
    </source>
</evidence>
<dbReference type="GO" id="GO:0048565">
    <property type="term" value="P:digestive tract development"/>
    <property type="evidence" value="ECO:0007669"/>
    <property type="project" value="Ensembl"/>
</dbReference>
<feature type="domain" description="PPM-type phosphatase" evidence="12">
    <location>
        <begin position="152"/>
        <end position="405"/>
    </location>
</feature>
<dbReference type="GO" id="GO:0005759">
    <property type="term" value="C:mitochondrial matrix"/>
    <property type="evidence" value="ECO:0007669"/>
    <property type="project" value="UniProtKB-SubCell"/>
</dbReference>
<evidence type="ECO:0000256" key="3">
    <source>
        <dbReference type="ARBA" id="ARBA00006702"/>
    </source>
</evidence>
<dbReference type="Gene3D" id="3.60.40.10">
    <property type="entry name" value="PPM-type phosphatase domain"/>
    <property type="match status" value="1"/>
</dbReference>
<evidence type="ECO:0000256" key="8">
    <source>
        <dbReference type="ARBA" id="ARBA00022946"/>
    </source>
</evidence>
<dbReference type="InterPro" id="IPR036457">
    <property type="entry name" value="PPM-type-like_dom_sf"/>
</dbReference>
<keyword evidence="10" id="KW-0464">Manganese</keyword>
<dbReference type="PROSITE" id="PS01032">
    <property type="entry name" value="PPM_1"/>
    <property type="match status" value="1"/>
</dbReference>
<dbReference type="CDD" id="cd00143">
    <property type="entry name" value="PP2Cc"/>
    <property type="match status" value="1"/>
</dbReference>
<dbReference type="GeneTree" id="ENSGT00940000156633"/>
<dbReference type="Proteomes" id="UP000694388">
    <property type="component" value="Unplaced"/>
</dbReference>
<dbReference type="InterPro" id="IPR015655">
    <property type="entry name" value="PP2C"/>
</dbReference>
<sequence>MGRPVMCILPWKGPWIGQRITCFGVHETTCRTSALRPSLDRRTRTVVEQGRGCHVICERHGWGRVMHEYLSAFAEASLRDKAVKQIPSTFMTSTSCCQHDGNRAEKVKKYNQEGQSGPWDRFGIWDHRIDEPILLPPSIKYGKLIPKVSLSRIGMASRLGRRKENEDRWDLGELVQGSILYFAIFDGHGGSAAADFCSRNMQKYLEIELENEQNLQSALHNAFLEADRHFVGQAQASGNEAWQASGTTATVALLRDGVELAVASAGDSCAILCRRGDATRLTEDHTPDRKDEEERIRQAGGFITWNSLGQPHVNGRLGMTRSIGDLPLKGAGVIPEPETKVIMLRHSVDAFLVLTTDGINLALNSQDICDVINRCHEPAEAASNVADQALQYGTDDNSTAMVIPFGAWGAYAGGGPGYPLGRTLSSSGRWA</sequence>
<name>A0A8C4QYE5_EPTBU</name>
<dbReference type="GO" id="GO:0004722">
    <property type="term" value="F:protein serine/threonine phosphatase activity"/>
    <property type="evidence" value="ECO:0007669"/>
    <property type="project" value="UniProtKB-EC"/>
</dbReference>
<dbReference type="InterPro" id="IPR000222">
    <property type="entry name" value="PP2C_BS"/>
</dbReference>
<evidence type="ECO:0000313" key="13">
    <source>
        <dbReference type="Ensembl" id="ENSEBUP00000022078.1"/>
    </source>
</evidence>
<evidence type="ECO:0000256" key="9">
    <source>
        <dbReference type="ARBA" id="ARBA00023128"/>
    </source>
</evidence>
<dbReference type="GO" id="GO:0007420">
    <property type="term" value="P:brain development"/>
    <property type="evidence" value="ECO:0007669"/>
    <property type="project" value="Ensembl"/>
</dbReference>
<evidence type="ECO:0000313" key="14">
    <source>
        <dbReference type="Proteomes" id="UP000694388"/>
    </source>
</evidence>
<dbReference type="GO" id="GO:0043066">
    <property type="term" value="P:negative regulation of apoptotic process"/>
    <property type="evidence" value="ECO:0007669"/>
    <property type="project" value="Ensembl"/>
</dbReference>
<dbReference type="PANTHER" id="PTHR47992">
    <property type="entry name" value="PROTEIN PHOSPHATASE"/>
    <property type="match status" value="1"/>
</dbReference>
<dbReference type="AlphaFoldDB" id="A0A8C4QYE5"/>
<keyword evidence="8" id="KW-0809">Transit peptide</keyword>
<evidence type="ECO:0000256" key="4">
    <source>
        <dbReference type="ARBA" id="ARBA00013081"/>
    </source>
</evidence>
<dbReference type="GO" id="GO:0046872">
    <property type="term" value="F:metal ion binding"/>
    <property type="evidence" value="ECO:0007669"/>
    <property type="project" value="UniProtKB-KW"/>
</dbReference>
<dbReference type="PROSITE" id="PS51746">
    <property type="entry name" value="PPM_2"/>
    <property type="match status" value="1"/>
</dbReference>
<comment type="subcellular location">
    <subcellularLocation>
        <location evidence="2">Mitochondrion matrix</location>
    </subcellularLocation>
</comment>
<keyword evidence="5" id="KW-0479">Metal-binding</keyword>
<reference evidence="13" key="1">
    <citation type="submission" date="2025-08" db="UniProtKB">
        <authorList>
            <consortium name="Ensembl"/>
        </authorList>
    </citation>
    <scope>IDENTIFICATION</scope>
</reference>
<comment type="similarity">
    <text evidence="3 11">Belongs to the PP2C family.</text>
</comment>
<dbReference type="GO" id="GO:0007507">
    <property type="term" value="P:heart development"/>
    <property type="evidence" value="ECO:0007669"/>
    <property type="project" value="Ensembl"/>
</dbReference>
<accession>A0A8C4QYE5</accession>
<evidence type="ECO:0000256" key="6">
    <source>
        <dbReference type="ARBA" id="ARBA00022801"/>
    </source>
</evidence>
<evidence type="ECO:0000256" key="10">
    <source>
        <dbReference type="ARBA" id="ARBA00023211"/>
    </source>
</evidence>
<dbReference type="SMART" id="SM00331">
    <property type="entry name" value="PP2C_SIG"/>
    <property type="match status" value="1"/>
</dbReference>
<evidence type="ECO:0000256" key="11">
    <source>
        <dbReference type="RuleBase" id="RU003465"/>
    </source>
</evidence>
<dbReference type="GO" id="GO:0031016">
    <property type="term" value="P:pancreas development"/>
    <property type="evidence" value="ECO:0007669"/>
    <property type="project" value="Ensembl"/>
</dbReference>
<dbReference type="SMART" id="SM00332">
    <property type="entry name" value="PP2Cc"/>
    <property type="match status" value="1"/>
</dbReference>
<organism evidence="13 14">
    <name type="scientific">Eptatretus burgeri</name>
    <name type="common">Inshore hagfish</name>
    <dbReference type="NCBI Taxonomy" id="7764"/>
    <lineage>
        <taxon>Eukaryota</taxon>
        <taxon>Metazoa</taxon>
        <taxon>Chordata</taxon>
        <taxon>Craniata</taxon>
        <taxon>Vertebrata</taxon>
        <taxon>Cyclostomata</taxon>
        <taxon>Myxini</taxon>
        <taxon>Myxiniformes</taxon>
        <taxon>Myxinidae</taxon>
        <taxon>Eptatretinae</taxon>
        <taxon>Eptatretus</taxon>
    </lineage>
</organism>
<dbReference type="OMA" id="AAEFCHK"/>
<dbReference type="Pfam" id="PF00481">
    <property type="entry name" value="PP2C"/>
    <property type="match status" value="1"/>
</dbReference>
<evidence type="ECO:0000256" key="7">
    <source>
        <dbReference type="ARBA" id="ARBA00022912"/>
    </source>
</evidence>
<evidence type="ECO:0000256" key="1">
    <source>
        <dbReference type="ARBA" id="ARBA00001936"/>
    </source>
</evidence>
<proteinExistence type="inferred from homology"/>
<comment type="cofactor">
    <cofactor evidence="1">
        <name>Mn(2+)</name>
        <dbReference type="ChEBI" id="CHEBI:29035"/>
    </cofactor>
</comment>
<evidence type="ECO:0000259" key="12">
    <source>
        <dbReference type="PROSITE" id="PS51746"/>
    </source>
</evidence>
<dbReference type="GO" id="GO:0001889">
    <property type="term" value="P:liver development"/>
    <property type="evidence" value="ECO:0007669"/>
    <property type="project" value="Ensembl"/>
</dbReference>
<keyword evidence="9" id="KW-0496">Mitochondrion</keyword>
<evidence type="ECO:0000256" key="2">
    <source>
        <dbReference type="ARBA" id="ARBA00004305"/>
    </source>
</evidence>
<dbReference type="EC" id="3.1.3.16" evidence="4"/>
<dbReference type="InterPro" id="IPR001932">
    <property type="entry name" value="PPM-type_phosphatase-like_dom"/>
</dbReference>
<dbReference type="Ensembl" id="ENSEBUT00000022654.1">
    <property type="protein sequence ID" value="ENSEBUP00000022078.1"/>
    <property type="gene ID" value="ENSEBUG00000013620.1"/>
</dbReference>
<keyword evidence="7 11" id="KW-0904">Protein phosphatase</keyword>
<keyword evidence="6 11" id="KW-0378">Hydrolase</keyword>